<evidence type="ECO:0000256" key="5">
    <source>
        <dbReference type="ARBA" id="ARBA00023136"/>
    </source>
</evidence>
<evidence type="ECO:0000313" key="9">
    <source>
        <dbReference type="Proteomes" id="UP000095651"/>
    </source>
</evidence>
<dbReference type="GO" id="GO:0005886">
    <property type="term" value="C:plasma membrane"/>
    <property type="evidence" value="ECO:0007669"/>
    <property type="project" value="UniProtKB-SubCell"/>
</dbReference>
<dbReference type="Pfam" id="PF02653">
    <property type="entry name" value="BPD_transp_2"/>
    <property type="match status" value="1"/>
</dbReference>
<comment type="subcellular location">
    <subcellularLocation>
        <location evidence="1">Cell membrane</location>
        <topology evidence="1">Multi-pass membrane protein</topology>
    </subcellularLocation>
</comment>
<dbReference type="RefSeq" id="WP_055653890.1">
    <property type="nucleotide sequence ID" value="NZ_CABIXC010000003.1"/>
</dbReference>
<organism evidence="7 9">
    <name type="scientific">Hungatella hathewayi</name>
    <dbReference type="NCBI Taxonomy" id="154046"/>
    <lineage>
        <taxon>Bacteria</taxon>
        <taxon>Bacillati</taxon>
        <taxon>Bacillota</taxon>
        <taxon>Clostridia</taxon>
        <taxon>Lachnospirales</taxon>
        <taxon>Lachnospiraceae</taxon>
        <taxon>Hungatella</taxon>
    </lineage>
</organism>
<name>A0A174B3H1_9FIRM</name>
<reference evidence="8 10" key="2">
    <citation type="submission" date="2018-08" db="EMBL/GenBank/DDBJ databases">
        <title>A genome reference for cultivated species of the human gut microbiota.</title>
        <authorList>
            <person name="Zou Y."/>
            <person name="Xue W."/>
            <person name="Luo G."/>
        </authorList>
    </citation>
    <scope>NUCLEOTIDE SEQUENCE [LARGE SCALE GENOMIC DNA]</scope>
    <source>
        <strain evidence="8 10">TF05-11AC</strain>
    </source>
</reference>
<dbReference type="PANTHER" id="PTHR43370:SF1">
    <property type="entry name" value="GUANOSINE ABC TRANSPORTER PERMEASE PROTEIN NUPQ"/>
    <property type="match status" value="1"/>
</dbReference>
<reference evidence="7 9" key="1">
    <citation type="submission" date="2015-09" db="EMBL/GenBank/DDBJ databases">
        <authorList>
            <consortium name="Pathogen Informatics"/>
        </authorList>
    </citation>
    <scope>NUCLEOTIDE SEQUENCE [LARGE SCALE GENOMIC DNA]</scope>
    <source>
        <strain evidence="7 9">2789STDY5608850</strain>
    </source>
</reference>
<evidence type="ECO:0000313" key="10">
    <source>
        <dbReference type="Proteomes" id="UP000261257"/>
    </source>
</evidence>
<dbReference type="Proteomes" id="UP000095651">
    <property type="component" value="Unassembled WGS sequence"/>
</dbReference>
<dbReference type="AlphaFoldDB" id="A0A174B3H1"/>
<dbReference type="InterPro" id="IPR001851">
    <property type="entry name" value="ABC_transp_permease"/>
</dbReference>
<accession>A0A174B3H1</accession>
<keyword evidence="3 6" id="KW-0812">Transmembrane</keyword>
<protein>
    <submittedName>
        <fullName evidence="8">ABC transporter permease</fullName>
    </submittedName>
    <submittedName>
        <fullName evidence="7">Putative ABC-type transport system, permease component</fullName>
    </submittedName>
</protein>
<evidence type="ECO:0000256" key="3">
    <source>
        <dbReference type="ARBA" id="ARBA00022692"/>
    </source>
</evidence>
<evidence type="ECO:0000256" key="2">
    <source>
        <dbReference type="ARBA" id="ARBA00022475"/>
    </source>
</evidence>
<dbReference type="GO" id="GO:0022857">
    <property type="term" value="F:transmembrane transporter activity"/>
    <property type="evidence" value="ECO:0007669"/>
    <property type="project" value="InterPro"/>
</dbReference>
<dbReference type="Proteomes" id="UP000261257">
    <property type="component" value="Unassembled WGS sequence"/>
</dbReference>
<gene>
    <name evidence="8" type="ORF">DXC39_18210</name>
    <name evidence="7" type="ORF">ERS852407_01473</name>
</gene>
<feature type="transmembrane region" description="Helical" evidence="6">
    <location>
        <begin position="93"/>
        <end position="112"/>
    </location>
</feature>
<dbReference type="PANTHER" id="PTHR43370">
    <property type="entry name" value="SUGAR ABC TRANSPORTER INTEGRAL MEMBRANE PROTEIN-RELATED"/>
    <property type="match status" value="1"/>
</dbReference>
<evidence type="ECO:0000256" key="6">
    <source>
        <dbReference type="SAM" id="Phobius"/>
    </source>
</evidence>
<dbReference type="EMBL" id="CYZE01000003">
    <property type="protein sequence ID" value="CUN95442.1"/>
    <property type="molecule type" value="Genomic_DNA"/>
</dbReference>
<proteinExistence type="predicted"/>
<sequence length="309" mass="32310">MTGMISILLLSTLRMGTPLALTALGGTMSERSGVTNIGLEGILTAGAFAAVVGSYFTGNPWIGVLCAIIMGIAISAIHSFIAVTAGGAQNISAMALVMLANGFSAVGLNAIFKSAGNSAQVNALPTTPVLAHIPVVGEFLAKLSPFVYIAFIMLFVVWYILKHTPLGLRITMVGAQPKAAETAGISVAKIRYFSVLASGFLGGLGGAYLSLGQMNLYQDGMVSGRGYLALGAVIMGKWNPVGAFFSAMFFGLFEAIQIYVQMIPNFPVPHEFIEMIPYVASLIVLAGFIGKAEGPAANGKPYSRFVNLR</sequence>
<evidence type="ECO:0000256" key="1">
    <source>
        <dbReference type="ARBA" id="ARBA00004651"/>
    </source>
</evidence>
<evidence type="ECO:0000313" key="7">
    <source>
        <dbReference type="EMBL" id="CUN95442.1"/>
    </source>
</evidence>
<keyword evidence="5 6" id="KW-0472">Membrane</keyword>
<dbReference type="EMBL" id="QSSQ01000020">
    <property type="protein sequence ID" value="RGM01838.1"/>
    <property type="molecule type" value="Genomic_DNA"/>
</dbReference>
<evidence type="ECO:0000256" key="4">
    <source>
        <dbReference type="ARBA" id="ARBA00022989"/>
    </source>
</evidence>
<feature type="transmembrane region" description="Helical" evidence="6">
    <location>
        <begin position="241"/>
        <end position="260"/>
    </location>
</feature>
<feature type="transmembrane region" description="Helical" evidence="6">
    <location>
        <begin position="143"/>
        <end position="161"/>
    </location>
</feature>
<keyword evidence="4 6" id="KW-1133">Transmembrane helix</keyword>
<feature type="transmembrane region" description="Helical" evidence="6">
    <location>
        <begin position="61"/>
        <end position="81"/>
    </location>
</feature>
<keyword evidence="2" id="KW-1003">Cell membrane</keyword>
<feature type="transmembrane region" description="Helical" evidence="6">
    <location>
        <begin position="192"/>
        <end position="211"/>
    </location>
</feature>
<dbReference type="CDD" id="cd06580">
    <property type="entry name" value="TM_PBP1_transp_TpRbsC_like"/>
    <property type="match status" value="1"/>
</dbReference>
<evidence type="ECO:0000313" key="8">
    <source>
        <dbReference type="EMBL" id="RGM01838.1"/>
    </source>
</evidence>